<evidence type="ECO:0000256" key="2">
    <source>
        <dbReference type="ARBA" id="ARBA00004922"/>
    </source>
</evidence>
<dbReference type="PANTHER" id="PTHR13398">
    <property type="entry name" value="GDP-FUCOSE PROTEIN O-FUCOSYLTRANSFERASE 2"/>
    <property type="match status" value="1"/>
</dbReference>
<dbReference type="InterPro" id="IPR019378">
    <property type="entry name" value="GDP-Fuc_O-FucTrfase"/>
</dbReference>
<comment type="pathway">
    <text evidence="2">Protein modification; protein glycosylation.</text>
</comment>
<reference evidence="10" key="2">
    <citation type="submission" date="2015-01" db="EMBL/GenBank/DDBJ databases">
        <title>Evolutionary Origins and Diversification of the Mycorrhizal Mutualists.</title>
        <authorList>
            <consortium name="DOE Joint Genome Institute"/>
            <consortium name="Mycorrhizal Genomics Consortium"/>
            <person name="Kohler A."/>
            <person name="Kuo A."/>
            <person name="Nagy L.G."/>
            <person name="Floudas D."/>
            <person name="Copeland A."/>
            <person name="Barry K.W."/>
            <person name="Cichocki N."/>
            <person name="Veneault-Fourrey C."/>
            <person name="LaButti K."/>
            <person name="Lindquist E.A."/>
            <person name="Lipzen A."/>
            <person name="Lundell T."/>
            <person name="Morin E."/>
            <person name="Murat C."/>
            <person name="Riley R."/>
            <person name="Ohm R."/>
            <person name="Sun H."/>
            <person name="Tunlid A."/>
            <person name="Henrissat B."/>
            <person name="Grigoriev I.V."/>
            <person name="Hibbett D.S."/>
            <person name="Martin F."/>
        </authorList>
    </citation>
    <scope>NUCLEOTIDE SEQUENCE [LARGE SCALE GENOMIC DNA]</scope>
    <source>
        <strain evidence="10">F 1598</strain>
    </source>
</reference>
<evidence type="ECO:0000256" key="6">
    <source>
        <dbReference type="ARBA" id="ARBA00023277"/>
    </source>
</evidence>
<dbReference type="Pfam" id="PF10250">
    <property type="entry name" value="O-FucT"/>
    <property type="match status" value="1"/>
</dbReference>
<evidence type="ECO:0000256" key="8">
    <source>
        <dbReference type="ARBA" id="ARBA00026232"/>
    </source>
</evidence>
<comment type="similarity">
    <text evidence="7">Belongs to the glycosyltransferase 68 family.</text>
</comment>
<dbReference type="OrthoDB" id="423313at2759"/>
<keyword evidence="3" id="KW-0808">Transferase</keyword>
<proteinExistence type="inferred from homology"/>
<dbReference type="GO" id="GO:0046922">
    <property type="term" value="F:peptide-O-fucosyltransferase activity"/>
    <property type="evidence" value="ECO:0007669"/>
    <property type="project" value="InterPro"/>
</dbReference>
<gene>
    <name evidence="9" type="ORF">PILCRDRAFT_61905</name>
</gene>
<protein>
    <recommendedName>
        <fullName evidence="8">GDP-fucose protein O-fucosyltransferase 2</fullName>
    </recommendedName>
</protein>
<evidence type="ECO:0000313" key="10">
    <source>
        <dbReference type="Proteomes" id="UP000054166"/>
    </source>
</evidence>
<dbReference type="CDD" id="cd11296">
    <property type="entry name" value="O-FucT_like"/>
    <property type="match status" value="1"/>
</dbReference>
<dbReference type="InParanoid" id="A0A0C3FWY3"/>
<accession>A0A0C3FWY3</accession>
<evidence type="ECO:0000313" key="9">
    <source>
        <dbReference type="EMBL" id="KIM88670.1"/>
    </source>
</evidence>
<evidence type="ECO:0000256" key="1">
    <source>
        <dbReference type="ARBA" id="ARBA00004240"/>
    </source>
</evidence>
<dbReference type="EMBL" id="KN832976">
    <property type="protein sequence ID" value="KIM88670.1"/>
    <property type="molecule type" value="Genomic_DNA"/>
</dbReference>
<dbReference type="GO" id="GO:0005783">
    <property type="term" value="C:endoplasmic reticulum"/>
    <property type="evidence" value="ECO:0007669"/>
    <property type="project" value="UniProtKB-SubCell"/>
</dbReference>
<evidence type="ECO:0000256" key="4">
    <source>
        <dbReference type="ARBA" id="ARBA00022824"/>
    </source>
</evidence>
<evidence type="ECO:0000256" key="3">
    <source>
        <dbReference type="ARBA" id="ARBA00022679"/>
    </source>
</evidence>
<reference evidence="9 10" key="1">
    <citation type="submission" date="2014-04" db="EMBL/GenBank/DDBJ databases">
        <authorList>
            <consortium name="DOE Joint Genome Institute"/>
            <person name="Kuo A."/>
            <person name="Tarkka M."/>
            <person name="Buscot F."/>
            <person name="Kohler A."/>
            <person name="Nagy L.G."/>
            <person name="Floudas D."/>
            <person name="Copeland A."/>
            <person name="Barry K.W."/>
            <person name="Cichocki N."/>
            <person name="Veneault-Fourrey C."/>
            <person name="LaButti K."/>
            <person name="Lindquist E.A."/>
            <person name="Lipzen A."/>
            <person name="Lundell T."/>
            <person name="Morin E."/>
            <person name="Murat C."/>
            <person name="Sun H."/>
            <person name="Tunlid A."/>
            <person name="Henrissat B."/>
            <person name="Grigoriev I.V."/>
            <person name="Hibbett D.S."/>
            <person name="Martin F."/>
            <person name="Nordberg H.P."/>
            <person name="Cantor M.N."/>
            <person name="Hua S.X."/>
        </authorList>
    </citation>
    <scope>NUCLEOTIDE SEQUENCE [LARGE SCALE GENOMIC DNA]</scope>
    <source>
        <strain evidence="9 10">F 1598</strain>
    </source>
</reference>
<dbReference type="STRING" id="765440.A0A0C3FWY3"/>
<dbReference type="AlphaFoldDB" id="A0A0C3FWY3"/>
<keyword evidence="10" id="KW-1185">Reference proteome</keyword>
<dbReference type="InterPro" id="IPR045130">
    <property type="entry name" value="OFUT2-like"/>
</dbReference>
<dbReference type="HOGENOM" id="CLU_032339_0_0_1"/>
<dbReference type="Gene3D" id="3.40.50.11350">
    <property type="match status" value="1"/>
</dbReference>
<sequence length="449" mass="51024">MRGRRLLFATCACLAAASLFGLLSMMVWSNQSKYRVALDQESQLPGVSKPKVDEWGPLSVLRGPATDSLWDNLQNDTKYITSWPSAGWTNDVMTYANLIYLARLTERVAVLPPFIPSHIGGEAGSIPFGHVFNTTRLGQSIGIPVIEWQDVKKPDTPVKDDMGCWDIWEASQPDEHRPRGSWLTHVLNLDISFTRAPNWIKLVPDDDNDKHTGFMALASLGFPRVRDAELVTPYPSEEHGALLPPSLHFLCYDYLYYVAAVKPFEYSSDYSPAWRFSGRYMRWTDRLEQLTDKYVRKTLDVADGLPTPFYIAIHVRHGDFKVYCEETPVKDCFAPLPVIARRISEIQQALLSKQGLDVKHVIMTSDERDPEWWADVKKLGWKTPDHSKTEELYGRWYPLLIDAVIQSGGKGFVGTDGSTMSELAMRRCETWHNGEVRMVKWGRIGADDH</sequence>
<organism evidence="9 10">
    <name type="scientific">Piloderma croceum (strain F 1598)</name>
    <dbReference type="NCBI Taxonomy" id="765440"/>
    <lineage>
        <taxon>Eukaryota</taxon>
        <taxon>Fungi</taxon>
        <taxon>Dikarya</taxon>
        <taxon>Basidiomycota</taxon>
        <taxon>Agaricomycotina</taxon>
        <taxon>Agaricomycetes</taxon>
        <taxon>Agaricomycetidae</taxon>
        <taxon>Atheliales</taxon>
        <taxon>Atheliaceae</taxon>
        <taxon>Piloderma</taxon>
    </lineage>
</organism>
<evidence type="ECO:0000256" key="7">
    <source>
        <dbReference type="ARBA" id="ARBA00025803"/>
    </source>
</evidence>
<keyword evidence="6" id="KW-0119">Carbohydrate metabolism</keyword>
<name>A0A0C3FWY3_PILCF</name>
<dbReference type="Proteomes" id="UP000054166">
    <property type="component" value="Unassembled WGS sequence"/>
</dbReference>
<evidence type="ECO:0000256" key="5">
    <source>
        <dbReference type="ARBA" id="ARBA00023253"/>
    </source>
</evidence>
<keyword evidence="4" id="KW-0256">Endoplasmic reticulum</keyword>
<comment type="subcellular location">
    <subcellularLocation>
        <location evidence="1">Endoplasmic reticulum</location>
    </subcellularLocation>
</comment>
<dbReference type="GO" id="GO:0006004">
    <property type="term" value="P:fucose metabolic process"/>
    <property type="evidence" value="ECO:0007669"/>
    <property type="project" value="UniProtKB-KW"/>
</dbReference>
<dbReference type="PANTHER" id="PTHR13398:SF0">
    <property type="entry name" value="GDP-FUCOSE PROTEIN O-FUCOSYLTRANSFERASE 2"/>
    <property type="match status" value="1"/>
</dbReference>
<keyword evidence="5" id="KW-0294">Fucose metabolism</keyword>